<feature type="compositionally biased region" description="Polar residues" evidence="1">
    <location>
        <begin position="77"/>
        <end position="88"/>
    </location>
</feature>
<sequence>MECRRTSFASFHSTTDPLTHPPSHPPTRPIHPSTHPPTRSYLHISPATYSTDITLATLPPSLSTSPSPTQTPEKSSLCTPSTPPQHSS</sequence>
<reference evidence="2 3" key="1">
    <citation type="submission" date="2019-05" db="EMBL/GenBank/DDBJ databases">
        <title>Another draft genome of Portunus trituberculatus and its Hox gene families provides insights of decapod evolution.</title>
        <authorList>
            <person name="Jeong J.-H."/>
            <person name="Song I."/>
            <person name="Kim S."/>
            <person name="Choi T."/>
            <person name="Kim D."/>
            <person name="Ryu S."/>
            <person name="Kim W."/>
        </authorList>
    </citation>
    <scope>NUCLEOTIDE SEQUENCE [LARGE SCALE GENOMIC DNA]</scope>
    <source>
        <tissue evidence="2">Muscle</tissue>
    </source>
</reference>
<proteinExistence type="predicted"/>
<evidence type="ECO:0000313" key="3">
    <source>
        <dbReference type="Proteomes" id="UP000324222"/>
    </source>
</evidence>
<feature type="compositionally biased region" description="Pro residues" evidence="1">
    <location>
        <begin position="19"/>
        <end position="29"/>
    </location>
</feature>
<protein>
    <submittedName>
        <fullName evidence="2">Uncharacterized protein</fullName>
    </submittedName>
</protein>
<comment type="caution">
    <text evidence="2">The sequence shown here is derived from an EMBL/GenBank/DDBJ whole genome shotgun (WGS) entry which is preliminary data.</text>
</comment>
<name>A0A5B7GUR9_PORTR</name>
<dbReference type="AlphaFoldDB" id="A0A5B7GUR9"/>
<evidence type="ECO:0000256" key="1">
    <source>
        <dbReference type="SAM" id="MobiDB-lite"/>
    </source>
</evidence>
<feature type="compositionally biased region" description="Low complexity" evidence="1">
    <location>
        <begin position="57"/>
        <end position="76"/>
    </location>
</feature>
<dbReference type="EMBL" id="VSRR010021292">
    <property type="protein sequence ID" value="MPC63800.1"/>
    <property type="molecule type" value="Genomic_DNA"/>
</dbReference>
<dbReference type="Proteomes" id="UP000324222">
    <property type="component" value="Unassembled WGS sequence"/>
</dbReference>
<feature type="region of interest" description="Disordered" evidence="1">
    <location>
        <begin position="1"/>
        <end position="43"/>
    </location>
</feature>
<organism evidence="2 3">
    <name type="scientific">Portunus trituberculatus</name>
    <name type="common">Swimming crab</name>
    <name type="synonym">Neptunus trituberculatus</name>
    <dbReference type="NCBI Taxonomy" id="210409"/>
    <lineage>
        <taxon>Eukaryota</taxon>
        <taxon>Metazoa</taxon>
        <taxon>Ecdysozoa</taxon>
        <taxon>Arthropoda</taxon>
        <taxon>Crustacea</taxon>
        <taxon>Multicrustacea</taxon>
        <taxon>Malacostraca</taxon>
        <taxon>Eumalacostraca</taxon>
        <taxon>Eucarida</taxon>
        <taxon>Decapoda</taxon>
        <taxon>Pleocyemata</taxon>
        <taxon>Brachyura</taxon>
        <taxon>Eubrachyura</taxon>
        <taxon>Portunoidea</taxon>
        <taxon>Portunidae</taxon>
        <taxon>Portuninae</taxon>
        <taxon>Portunus</taxon>
    </lineage>
</organism>
<keyword evidence="3" id="KW-1185">Reference proteome</keyword>
<gene>
    <name evidence="2" type="ORF">E2C01_057906</name>
</gene>
<feature type="region of interest" description="Disordered" evidence="1">
    <location>
        <begin position="57"/>
        <end position="88"/>
    </location>
</feature>
<accession>A0A5B7GUR9</accession>
<evidence type="ECO:0000313" key="2">
    <source>
        <dbReference type="EMBL" id="MPC63800.1"/>
    </source>
</evidence>